<feature type="compositionally biased region" description="Basic and acidic residues" evidence="1">
    <location>
        <begin position="78"/>
        <end position="91"/>
    </location>
</feature>
<evidence type="ECO:0000256" key="1">
    <source>
        <dbReference type="SAM" id="MobiDB-lite"/>
    </source>
</evidence>
<reference evidence="3" key="1">
    <citation type="journal article" date="2018" name="Front. Microbiol.">
        <title>Genome-Based Analysis Reveals the Taxonomy and Diversity of the Family Idiomarinaceae.</title>
        <authorList>
            <person name="Liu Y."/>
            <person name="Lai Q."/>
            <person name="Shao Z."/>
        </authorList>
    </citation>
    <scope>NUCLEOTIDE SEQUENCE [LARGE SCALE GENOMIC DNA]</scope>
    <source>
        <strain evidence="3">SN-14</strain>
    </source>
</reference>
<gene>
    <name evidence="2" type="ORF">CWE23_04070</name>
</gene>
<accession>A0AA94EG40</accession>
<comment type="caution">
    <text evidence="2">The sequence shown here is derived from an EMBL/GenBank/DDBJ whole genome shotgun (WGS) entry which is preliminary data.</text>
</comment>
<feature type="compositionally biased region" description="Polar residues" evidence="1">
    <location>
        <begin position="68"/>
        <end position="77"/>
    </location>
</feature>
<dbReference type="GO" id="GO:0000271">
    <property type="term" value="P:polysaccharide biosynthetic process"/>
    <property type="evidence" value="ECO:0007669"/>
    <property type="project" value="InterPro"/>
</dbReference>
<sequence>MRYSCTPPLLPRWKVPASKRPGSSNRCRYWSSRLSRSIQPSRSACTTGWYSCYLPCLSPPSYIWPARSSVTTNTDPDGTSHPDVRRSRPDATETSVRQGARYGVYIVGVNKLWKSSWQRFFGHLKPIYVSKPDQVPEGATALIWGLKTPDSAFHPKVTVYRVEDGFIRSVGLGAEFTQPCSWVIDRRGLYFDATRPSDLEHMLQHETFSDALQQRAEALIQQLNQSGINKYNTGNTHWPQGAALQAHAEQKQQRILLVPGQVETDASIQLGSPQLKTNISLLQRVREDNPQALIIYKPHPDVVAGARGKGRHEQKASDYADVIVTDVSINHVLAIADEVHTLTSLTGFEALLRWQGQVNKQVHCYGQPFYSGWGLTRDHLPNPRRSRRRSLAELVAASLICYPRYSIPGYADSRDNRTAEVGPEEVINWLSHRLLKQQREQSSTTAFTVRAKTRLISTAKRLLRRVIKHMLRRY</sequence>
<evidence type="ECO:0000313" key="3">
    <source>
        <dbReference type="Proteomes" id="UP000286680"/>
    </source>
</evidence>
<proteinExistence type="predicted"/>
<protein>
    <recommendedName>
        <fullName evidence="4">Capsular polysaccharide export protein</fullName>
    </recommendedName>
</protein>
<evidence type="ECO:0000313" key="2">
    <source>
        <dbReference type="EMBL" id="RUO45202.1"/>
    </source>
</evidence>
<keyword evidence="3" id="KW-1185">Reference proteome</keyword>
<dbReference type="Pfam" id="PF05159">
    <property type="entry name" value="Capsule_synth"/>
    <property type="match status" value="1"/>
</dbReference>
<dbReference type="EMBL" id="PIPS01000001">
    <property type="protein sequence ID" value="RUO45202.1"/>
    <property type="molecule type" value="Genomic_DNA"/>
</dbReference>
<evidence type="ECO:0008006" key="4">
    <source>
        <dbReference type="Google" id="ProtNLM"/>
    </source>
</evidence>
<dbReference type="CDD" id="cd16439">
    <property type="entry name" value="beta_Kdo_transferase_KpsC_2"/>
    <property type="match status" value="1"/>
</dbReference>
<dbReference type="GO" id="GO:0015774">
    <property type="term" value="P:polysaccharide transport"/>
    <property type="evidence" value="ECO:0007669"/>
    <property type="project" value="InterPro"/>
</dbReference>
<name>A0AA94EG40_9GAMM</name>
<dbReference type="AlphaFoldDB" id="A0AA94EG40"/>
<feature type="region of interest" description="Disordered" evidence="1">
    <location>
        <begin position="68"/>
        <end position="95"/>
    </location>
</feature>
<dbReference type="InterPro" id="IPR007833">
    <property type="entry name" value="Capsule_polysaccharide_synth"/>
</dbReference>
<organism evidence="2 3">
    <name type="scientific">Idiomarina aquatica</name>
    <dbReference type="NCBI Taxonomy" id="1327752"/>
    <lineage>
        <taxon>Bacteria</taxon>
        <taxon>Pseudomonadati</taxon>
        <taxon>Pseudomonadota</taxon>
        <taxon>Gammaproteobacteria</taxon>
        <taxon>Alteromonadales</taxon>
        <taxon>Idiomarinaceae</taxon>
        <taxon>Idiomarina</taxon>
    </lineage>
</organism>
<dbReference type="Proteomes" id="UP000286680">
    <property type="component" value="Unassembled WGS sequence"/>
</dbReference>